<sequence length="240" mass="26875">MKFSDEMINAYVDGELQGNEKIEFEKALQDDSQLRQTLDDLYILKMQLNDAYKGVKPVERAKPVVANYRLAAYMAFLVVAFSSGWISSDLMHSPGVVAEQAGLSGRLVQEKADASLTAKPAKFILHIGQRDNAKFRKTLDEAEALMVQYKNNPQDIELEIIANAGGLDLFRKGVTPYAERVKNISVRYPNIKFIACANAIERLRERGLEPDLINAVHQGSATAIDQVVKRVNEGWTYIKI</sequence>
<name>A0A3B0XXV3_9ZZZZ</name>
<organism evidence="2">
    <name type="scientific">hydrothermal vent metagenome</name>
    <dbReference type="NCBI Taxonomy" id="652676"/>
    <lineage>
        <taxon>unclassified sequences</taxon>
        <taxon>metagenomes</taxon>
        <taxon>ecological metagenomes</taxon>
    </lineage>
</organism>
<dbReference type="EMBL" id="UOFJ01000231">
    <property type="protein sequence ID" value="VAW66749.1"/>
    <property type="molecule type" value="Genomic_DNA"/>
</dbReference>
<reference evidence="2" key="1">
    <citation type="submission" date="2018-06" db="EMBL/GenBank/DDBJ databases">
        <authorList>
            <person name="Zhirakovskaya E."/>
        </authorList>
    </citation>
    <scope>NUCLEOTIDE SEQUENCE</scope>
</reference>
<dbReference type="PANTHER" id="PTHR37691">
    <property type="entry name" value="BLR3518 PROTEIN"/>
    <property type="match status" value="1"/>
</dbReference>
<accession>A0A3B0XXV3</accession>
<dbReference type="InterPro" id="IPR027396">
    <property type="entry name" value="DsrEFH-like"/>
</dbReference>
<evidence type="ECO:0000256" key="1">
    <source>
        <dbReference type="SAM" id="Phobius"/>
    </source>
</evidence>
<dbReference type="Gene3D" id="3.40.1260.10">
    <property type="entry name" value="DsrEFH-like"/>
    <property type="match status" value="1"/>
</dbReference>
<dbReference type="PANTHER" id="PTHR37691:SF1">
    <property type="entry name" value="BLR3518 PROTEIN"/>
    <property type="match status" value="1"/>
</dbReference>
<dbReference type="AlphaFoldDB" id="A0A3B0XXV3"/>
<evidence type="ECO:0000313" key="2">
    <source>
        <dbReference type="EMBL" id="VAW66749.1"/>
    </source>
</evidence>
<keyword evidence="1" id="KW-0472">Membrane</keyword>
<keyword evidence="1" id="KW-1133">Transmembrane helix</keyword>
<dbReference type="SUPFAM" id="SSF75169">
    <property type="entry name" value="DsrEFH-like"/>
    <property type="match status" value="1"/>
</dbReference>
<proteinExistence type="predicted"/>
<feature type="transmembrane region" description="Helical" evidence="1">
    <location>
        <begin position="70"/>
        <end position="87"/>
    </location>
</feature>
<protein>
    <submittedName>
        <fullName evidence="2">Uncharacterized protein</fullName>
    </submittedName>
</protein>
<gene>
    <name evidence="2" type="ORF">MNBD_GAMMA10-986</name>
</gene>
<keyword evidence="1" id="KW-0812">Transmembrane</keyword>